<dbReference type="InterPro" id="IPR035965">
    <property type="entry name" value="PAS-like_dom_sf"/>
</dbReference>
<evidence type="ECO:0000313" key="11">
    <source>
        <dbReference type="Proteomes" id="UP000831817"/>
    </source>
</evidence>
<protein>
    <recommendedName>
        <fullName evidence="2">histidine kinase</fullName>
        <ecNumber evidence="2">2.7.13.3</ecNumber>
    </recommendedName>
</protein>
<evidence type="ECO:0000256" key="4">
    <source>
        <dbReference type="ARBA" id="ARBA00022679"/>
    </source>
</evidence>
<dbReference type="InterPro" id="IPR011495">
    <property type="entry name" value="Sig_transdc_His_kin_sub2_dim/P"/>
</dbReference>
<keyword evidence="7" id="KW-0067">ATP-binding</keyword>
<dbReference type="InterPro" id="IPR000014">
    <property type="entry name" value="PAS"/>
</dbReference>
<dbReference type="InterPro" id="IPR003594">
    <property type="entry name" value="HATPase_dom"/>
</dbReference>
<dbReference type="CDD" id="cd00130">
    <property type="entry name" value="PAS"/>
    <property type="match status" value="2"/>
</dbReference>
<keyword evidence="5" id="KW-0547">Nucleotide-binding</keyword>
<feature type="domain" description="PAS" evidence="9">
    <location>
        <begin position="13"/>
        <end position="84"/>
    </location>
</feature>
<dbReference type="InterPro" id="IPR005467">
    <property type="entry name" value="His_kinase_dom"/>
</dbReference>
<reference evidence="10 11" key="1">
    <citation type="submission" date="2022-04" db="EMBL/GenBank/DDBJ databases">
        <title>Complete genome of Methanothermobacter tenebrarum strain RMAS.</title>
        <authorList>
            <person name="Nakamura K."/>
            <person name="Oshima K."/>
            <person name="Hattori M."/>
            <person name="Kamagata Y."/>
            <person name="Takamizawa K."/>
        </authorList>
    </citation>
    <scope>NUCLEOTIDE SEQUENCE [LARGE SCALE GENOMIC DNA]</scope>
    <source>
        <strain evidence="10 11">RMAS</strain>
    </source>
</reference>
<keyword evidence="6" id="KW-0418">Kinase</keyword>
<dbReference type="SUPFAM" id="SSF55874">
    <property type="entry name" value="ATPase domain of HSP90 chaperone/DNA topoisomerase II/histidine kinase"/>
    <property type="match status" value="1"/>
</dbReference>
<evidence type="ECO:0000256" key="3">
    <source>
        <dbReference type="ARBA" id="ARBA00022553"/>
    </source>
</evidence>
<keyword evidence="3" id="KW-0597">Phosphoprotein</keyword>
<evidence type="ECO:0000256" key="6">
    <source>
        <dbReference type="ARBA" id="ARBA00022777"/>
    </source>
</evidence>
<keyword evidence="4" id="KW-0808">Transferase</keyword>
<accession>A0ABN6PF27</accession>
<dbReference type="Pfam" id="PF02518">
    <property type="entry name" value="HATPase_c"/>
    <property type="match status" value="1"/>
</dbReference>
<keyword evidence="11" id="KW-1185">Reference proteome</keyword>
<dbReference type="GeneID" id="71965443"/>
<comment type="catalytic activity">
    <reaction evidence="1">
        <text>ATP + protein L-histidine = ADP + protein N-phospho-L-histidine.</text>
        <dbReference type="EC" id="2.7.13.3"/>
    </reaction>
</comment>
<evidence type="ECO:0000259" key="8">
    <source>
        <dbReference type="PROSITE" id="PS50109"/>
    </source>
</evidence>
<dbReference type="Pfam" id="PF07568">
    <property type="entry name" value="HisKA_2"/>
    <property type="match status" value="1"/>
</dbReference>
<dbReference type="Proteomes" id="UP000831817">
    <property type="component" value="Chromosome"/>
</dbReference>
<dbReference type="Pfam" id="PF13426">
    <property type="entry name" value="PAS_9"/>
    <property type="match status" value="1"/>
</dbReference>
<evidence type="ECO:0000259" key="9">
    <source>
        <dbReference type="PROSITE" id="PS50112"/>
    </source>
</evidence>
<dbReference type="PANTHER" id="PTHR41523">
    <property type="entry name" value="TWO-COMPONENT SYSTEM SENSOR PROTEIN"/>
    <property type="match status" value="1"/>
</dbReference>
<name>A0ABN6PF27_9EURY</name>
<evidence type="ECO:0000256" key="7">
    <source>
        <dbReference type="ARBA" id="ARBA00022840"/>
    </source>
</evidence>
<dbReference type="InterPro" id="IPR036890">
    <property type="entry name" value="HATPase_C_sf"/>
</dbReference>
<evidence type="ECO:0000256" key="1">
    <source>
        <dbReference type="ARBA" id="ARBA00000085"/>
    </source>
</evidence>
<organism evidence="10 11">
    <name type="scientific">Methanothermobacter tenebrarum</name>
    <dbReference type="NCBI Taxonomy" id="680118"/>
    <lineage>
        <taxon>Archaea</taxon>
        <taxon>Methanobacteriati</taxon>
        <taxon>Methanobacteriota</taxon>
        <taxon>Methanomada group</taxon>
        <taxon>Methanobacteria</taxon>
        <taxon>Methanobacteriales</taxon>
        <taxon>Methanobacteriaceae</taxon>
        <taxon>Methanothermobacter</taxon>
    </lineage>
</organism>
<gene>
    <name evidence="10" type="ORF">MTTB_09260</name>
</gene>
<evidence type="ECO:0000256" key="2">
    <source>
        <dbReference type="ARBA" id="ARBA00012438"/>
    </source>
</evidence>
<evidence type="ECO:0000313" key="10">
    <source>
        <dbReference type="EMBL" id="BDH79547.1"/>
    </source>
</evidence>
<proteinExistence type="predicted"/>
<dbReference type="Gene3D" id="3.30.565.10">
    <property type="entry name" value="Histidine kinase-like ATPase, C-terminal domain"/>
    <property type="match status" value="1"/>
</dbReference>
<dbReference type="SUPFAM" id="SSF55785">
    <property type="entry name" value="PYP-like sensor domain (PAS domain)"/>
    <property type="match status" value="2"/>
</dbReference>
<sequence length="439" mass="51069">MENRKLIKRANAEKRKAELYLEIAAWAIILLDDKGRIRYINPRGLEILECAEEDVKGKNWFLNFIPADERPKREKRYLDHIKRGEKSYAFTGSIITCKGNRKIIHFIARLLYEEGEFKGALITGEDITEVYHMSRKLEESEKRYMSIFKAAPNIIISLDEDFTIQDCNSMVKILGYKPHELKGKSFNDILEDKIARPIPGEYRIRRRDKSILYAKINFSRLKDEIITIIEDITPLKEYIKERELLLREIHHRVKNNLQIISSLLGIQERKIEDPKSKGILSSSRDRIKSISLLHEHLYQSEDLAKVKIRDYIKNLTSMIIQTYTTDIRIETDIDDITLNIETSLPIGLIINELLTNTIKHANATRAKIQLKKEAGGGLRLHFRDDGKGLRMDEIKKSKGLGWQLIESLIDQLGGKLTIKSKKGLDFTVTFKELTYKKRY</sequence>
<dbReference type="PROSITE" id="PS50112">
    <property type="entry name" value="PAS"/>
    <property type="match status" value="1"/>
</dbReference>
<dbReference type="SMART" id="SM00091">
    <property type="entry name" value="PAS"/>
    <property type="match status" value="2"/>
</dbReference>
<dbReference type="PROSITE" id="PS50109">
    <property type="entry name" value="HIS_KIN"/>
    <property type="match status" value="1"/>
</dbReference>
<dbReference type="EC" id="2.7.13.3" evidence="2"/>
<evidence type="ECO:0000256" key="5">
    <source>
        <dbReference type="ARBA" id="ARBA00022741"/>
    </source>
</evidence>
<dbReference type="Pfam" id="PF08448">
    <property type="entry name" value="PAS_4"/>
    <property type="match status" value="1"/>
</dbReference>
<dbReference type="Gene3D" id="3.30.450.20">
    <property type="entry name" value="PAS domain"/>
    <property type="match status" value="2"/>
</dbReference>
<dbReference type="InterPro" id="IPR013656">
    <property type="entry name" value="PAS_4"/>
</dbReference>
<dbReference type="SMART" id="SM00387">
    <property type="entry name" value="HATPase_c"/>
    <property type="match status" value="1"/>
</dbReference>
<dbReference type="EMBL" id="AP025698">
    <property type="protein sequence ID" value="BDH79547.1"/>
    <property type="molecule type" value="Genomic_DNA"/>
</dbReference>
<dbReference type="RefSeq" id="WP_248563893.1">
    <property type="nucleotide sequence ID" value="NZ_AP025698.1"/>
</dbReference>
<feature type="domain" description="Histidine kinase" evidence="8">
    <location>
        <begin position="248"/>
        <end position="434"/>
    </location>
</feature>
<dbReference type="NCBIfam" id="TIGR00229">
    <property type="entry name" value="sensory_box"/>
    <property type="match status" value="2"/>
</dbReference>
<dbReference type="PANTHER" id="PTHR41523:SF8">
    <property type="entry name" value="ETHYLENE RESPONSE SENSOR PROTEIN"/>
    <property type="match status" value="1"/>
</dbReference>